<accession>A0A1I8BR40</accession>
<dbReference type="PANTHER" id="PTHR15422">
    <property type="entry name" value="OS05G0565100 PROTEIN"/>
    <property type="match status" value="1"/>
</dbReference>
<keyword evidence="7" id="KW-0249">Electron transport</keyword>
<evidence type="ECO:0000259" key="14">
    <source>
        <dbReference type="PROSITE" id="PS50939"/>
    </source>
</evidence>
<feature type="transmembrane region" description="Helical" evidence="13">
    <location>
        <begin position="114"/>
        <end position="137"/>
    </location>
</feature>
<dbReference type="PANTHER" id="PTHR15422:SF24">
    <property type="entry name" value="DOMON RELATED DOMAIN-CONTAINING PROTEIN"/>
    <property type="match status" value="1"/>
</dbReference>
<keyword evidence="10 13" id="KW-0472">Membrane</keyword>
<dbReference type="SMART" id="SM00665">
    <property type="entry name" value="B561"/>
    <property type="match status" value="1"/>
</dbReference>
<proteinExistence type="predicted"/>
<dbReference type="Gene3D" id="1.20.120.1770">
    <property type="match status" value="1"/>
</dbReference>
<feature type="transmembrane region" description="Helical" evidence="13">
    <location>
        <begin position="149"/>
        <end position="170"/>
    </location>
</feature>
<dbReference type="InterPro" id="IPR045150">
    <property type="entry name" value="CYB561D1/2"/>
</dbReference>
<dbReference type="GO" id="GO:0020037">
    <property type="term" value="F:heme binding"/>
    <property type="evidence" value="ECO:0007669"/>
    <property type="project" value="TreeGrafter"/>
</dbReference>
<evidence type="ECO:0000256" key="5">
    <source>
        <dbReference type="ARBA" id="ARBA00022692"/>
    </source>
</evidence>
<dbReference type="InterPro" id="IPR006593">
    <property type="entry name" value="Cyt_b561/ferric_Rdtase_TM"/>
</dbReference>
<evidence type="ECO:0000256" key="9">
    <source>
        <dbReference type="ARBA" id="ARBA00023004"/>
    </source>
</evidence>
<dbReference type="OMA" id="YRASAYH"/>
<keyword evidence="3" id="KW-0813">Transport</keyword>
<evidence type="ECO:0000256" key="10">
    <source>
        <dbReference type="ARBA" id="ARBA00023136"/>
    </source>
</evidence>
<keyword evidence="6" id="KW-0479">Metal-binding</keyword>
<evidence type="ECO:0000256" key="6">
    <source>
        <dbReference type="ARBA" id="ARBA00022723"/>
    </source>
</evidence>
<feature type="region of interest" description="Disordered" evidence="12">
    <location>
        <begin position="1"/>
        <end position="22"/>
    </location>
</feature>
<dbReference type="EC" id="7.2.1.3" evidence="11"/>
<dbReference type="GO" id="GO:0140571">
    <property type="term" value="F:transmembrane ascorbate ferrireductase activity"/>
    <property type="evidence" value="ECO:0007669"/>
    <property type="project" value="UniProtKB-EC"/>
</dbReference>
<dbReference type="Proteomes" id="UP000095281">
    <property type="component" value="Unplaced"/>
</dbReference>
<keyword evidence="9" id="KW-0408">Iron</keyword>
<feature type="transmembrane region" description="Helical" evidence="13">
    <location>
        <begin position="176"/>
        <end position="200"/>
    </location>
</feature>
<comment type="subcellular location">
    <subcellularLocation>
        <location evidence="2">Membrane</location>
        <topology evidence="2">Multi-pass membrane protein</topology>
    </subcellularLocation>
</comment>
<dbReference type="PROSITE" id="PS50939">
    <property type="entry name" value="CYTOCHROME_B561"/>
    <property type="match status" value="1"/>
</dbReference>
<evidence type="ECO:0000313" key="16">
    <source>
        <dbReference type="WBParaSite" id="MhA1_Contig400.frz3.gene2"/>
    </source>
</evidence>
<comment type="cofactor">
    <cofactor evidence="1">
        <name>heme b</name>
        <dbReference type="ChEBI" id="CHEBI:60344"/>
    </cofactor>
</comment>
<evidence type="ECO:0000256" key="4">
    <source>
        <dbReference type="ARBA" id="ARBA00022617"/>
    </source>
</evidence>
<evidence type="ECO:0000256" key="12">
    <source>
        <dbReference type="SAM" id="MobiDB-lite"/>
    </source>
</evidence>
<evidence type="ECO:0000256" key="11">
    <source>
        <dbReference type="ARBA" id="ARBA00024225"/>
    </source>
</evidence>
<feature type="domain" description="Cytochrome b561" evidence="14">
    <location>
        <begin position="1"/>
        <end position="208"/>
    </location>
</feature>
<keyword evidence="8 13" id="KW-1133">Transmembrane helix</keyword>
<dbReference type="Pfam" id="PF03188">
    <property type="entry name" value="Cytochrom_B561"/>
    <property type="match status" value="1"/>
</dbReference>
<dbReference type="GO" id="GO:0046872">
    <property type="term" value="F:metal ion binding"/>
    <property type="evidence" value="ECO:0007669"/>
    <property type="project" value="UniProtKB-KW"/>
</dbReference>
<organism evidence="15 16">
    <name type="scientific">Meloidogyne hapla</name>
    <name type="common">Root-knot nematode worm</name>
    <dbReference type="NCBI Taxonomy" id="6305"/>
    <lineage>
        <taxon>Eukaryota</taxon>
        <taxon>Metazoa</taxon>
        <taxon>Ecdysozoa</taxon>
        <taxon>Nematoda</taxon>
        <taxon>Chromadorea</taxon>
        <taxon>Rhabditida</taxon>
        <taxon>Tylenchina</taxon>
        <taxon>Tylenchomorpha</taxon>
        <taxon>Tylenchoidea</taxon>
        <taxon>Meloidogynidae</taxon>
        <taxon>Meloidogyninae</taxon>
        <taxon>Meloidogyne</taxon>
    </lineage>
</organism>
<dbReference type="GO" id="GO:0140575">
    <property type="term" value="F:transmembrane monodehydroascorbate reductase activity"/>
    <property type="evidence" value="ECO:0007669"/>
    <property type="project" value="InterPro"/>
</dbReference>
<feature type="transmembrane region" description="Helical" evidence="13">
    <location>
        <begin position="35"/>
        <end position="55"/>
    </location>
</feature>
<evidence type="ECO:0000256" key="3">
    <source>
        <dbReference type="ARBA" id="ARBA00022448"/>
    </source>
</evidence>
<protein>
    <recommendedName>
        <fullName evidence="11">ascorbate ferrireductase (transmembrane)</fullName>
        <ecNumber evidence="11">7.2.1.3</ecNumber>
    </recommendedName>
</protein>
<sequence>MANRDSASKNGSGSFVTSGAASSGKGLTFVDLHGILMLISWLGMTTVAIYSARYMRDSWPHTTVMGLKIWFHIHRTLNFFAVILMVASIVFIVWNKGTWTGPWFGMSKIGAPEWHSLAGAFAVLLAFSQPFGALIRCGIDDPKRPIFNWIHRIIGLIAFLLAQIAIYLAISTFKTHFALADFAFCFLIVFYVALVIFIVGSEILRFIELREREKISAIEMQTRTRGSTPSDAYYYHTRKNFSSKLVSARRTMFFVAACTFAGSAFLLVLLILVH</sequence>
<evidence type="ECO:0000256" key="8">
    <source>
        <dbReference type="ARBA" id="ARBA00022989"/>
    </source>
</evidence>
<evidence type="ECO:0000256" key="13">
    <source>
        <dbReference type="SAM" id="Phobius"/>
    </source>
</evidence>
<evidence type="ECO:0000256" key="7">
    <source>
        <dbReference type="ARBA" id="ARBA00022982"/>
    </source>
</evidence>
<keyword evidence="15" id="KW-1185">Reference proteome</keyword>
<feature type="compositionally biased region" description="Polar residues" evidence="12">
    <location>
        <begin position="8"/>
        <end position="21"/>
    </location>
</feature>
<dbReference type="AlphaFoldDB" id="A0A1I8BR40"/>
<keyword evidence="4" id="KW-0349">Heme</keyword>
<keyword evidence="5 13" id="KW-0812">Transmembrane</keyword>
<feature type="transmembrane region" description="Helical" evidence="13">
    <location>
        <begin position="76"/>
        <end position="94"/>
    </location>
</feature>
<name>A0A1I8BR40_MELHA</name>
<evidence type="ECO:0000313" key="15">
    <source>
        <dbReference type="Proteomes" id="UP000095281"/>
    </source>
</evidence>
<evidence type="ECO:0000256" key="2">
    <source>
        <dbReference type="ARBA" id="ARBA00004141"/>
    </source>
</evidence>
<dbReference type="WBParaSite" id="MhA1_Contig400.frz3.gene2">
    <property type="protein sequence ID" value="MhA1_Contig400.frz3.gene2"/>
    <property type="gene ID" value="MhA1_Contig400.frz3.gene2"/>
</dbReference>
<dbReference type="GO" id="GO:0016020">
    <property type="term" value="C:membrane"/>
    <property type="evidence" value="ECO:0007669"/>
    <property type="project" value="UniProtKB-SubCell"/>
</dbReference>
<evidence type="ECO:0000256" key="1">
    <source>
        <dbReference type="ARBA" id="ARBA00001970"/>
    </source>
</evidence>
<reference evidence="16" key="1">
    <citation type="submission" date="2016-11" db="UniProtKB">
        <authorList>
            <consortium name="WormBaseParasite"/>
        </authorList>
    </citation>
    <scope>IDENTIFICATION</scope>
</reference>
<feature type="transmembrane region" description="Helical" evidence="13">
    <location>
        <begin position="252"/>
        <end position="273"/>
    </location>
</feature>
<dbReference type="CDD" id="cd08760">
    <property type="entry name" value="Cyt_b561_FRRS1_like"/>
    <property type="match status" value="1"/>
</dbReference>